<proteinExistence type="predicted"/>
<dbReference type="InParanoid" id="A0A803JHF7"/>
<dbReference type="AlphaFoldDB" id="A0A803JHF7"/>
<reference evidence="8" key="1">
    <citation type="journal article" date="2010" name="Science">
        <title>The genome of the Western clawed frog Xenopus tropicalis.</title>
        <authorList>
            <person name="Hellsten U."/>
            <person name="Harland R.M."/>
            <person name="Gilchrist M.J."/>
            <person name="Hendrix D."/>
            <person name="Jurka J."/>
            <person name="Kapitonov V."/>
            <person name="Ovcharenko I."/>
            <person name="Putnam N.H."/>
            <person name="Shu S."/>
            <person name="Taher L."/>
            <person name="Blitz I.L."/>
            <person name="Blumberg B."/>
            <person name="Dichmann D.S."/>
            <person name="Dubchak I."/>
            <person name="Amaya E."/>
            <person name="Detter J.C."/>
            <person name="Fletcher R."/>
            <person name="Gerhard D.S."/>
            <person name="Goodstein D."/>
            <person name="Graves T."/>
            <person name="Grigoriev I.V."/>
            <person name="Grimwood J."/>
            <person name="Kawashima T."/>
            <person name="Lindquist E."/>
            <person name="Lucas S.M."/>
            <person name="Mead P.E."/>
            <person name="Mitros T."/>
            <person name="Ogino H."/>
            <person name="Ohta Y."/>
            <person name="Poliakov A.V."/>
            <person name="Pollet N."/>
            <person name="Robert J."/>
            <person name="Salamov A."/>
            <person name="Sater A.K."/>
            <person name="Schmutz J."/>
            <person name="Terry A."/>
            <person name="Vize P.D."/>
            <person name="Warren W.C."/>
            <person name="Wells D."/>
            <person name="Wills A."/>
            <person name="Wilson R.K."/>
            <person name="Zimmerman L.B."/>
            <person name="Zorn A.M."/>
            <person name="Grainger R."/>
            <person name="Grammer T."/>
            <person name="Khokha M.K."/>
            <person name="Richardson P.M."/>
            <person name="Rokhsar D.S."/>
        </authorList>
    </citation>
    <scope>NUCLEOTIDE SEQUENCE [LARGE SCALE GENOMIC DNA]</scope>
    <source>
        <strain evidence="8">Nigerian</strain>
    </source>
</reference>
<organism evidence="8">
    <name type="scientific">Xenopus tropicalis</name>
    <name type="common">Western clawed frog</name>
    <name type="synonym">Silurana tropicalis</name>
    <dbReference type="NCBI Taxonomy" id="8364"/>
    <lineage>
        <taxon>Eukaryota</taxon>
        <taxon>Metazoa</taxon>
        <taxon>Chordata</taxon>
        <taxon>Craniata</taxon>
        <taxon>Vertebrata</taxon>
        <taxon>Euteleostomi</taxon>
        <taxon>Amphibia</taxon>
        <taxon>Batrachia</taxon>
        <taxon>Anura</taxon>
        <taxon>Pipoidea</taxon>
        <taxon>Pipidae</taxon>
        <taxon>Xenopodinae</taxon>
        <taxon>Xenopus</taxon>
        <taxon>Silurana</taxon>
    </lineage>
</organism>
<dbReference type="SMART" id="SM00980">
    <property type="entry name" value="THAP"/>
    <property type="match status" value="1"/>
</dbReference>
<keyword evidence="4 5" id="KW-0238">DNA-binding</keyword>
<evidence type="ECO:0000256" key="2">
    <source>
        <dbReference type="ARBA" id="ARBA00022771"/>
    </source>
</evidence>
<accession>A0A803JHF7</accession>
<dbReference type="InterPro" id="IPR037660">
    <property type="entry name" value="CCDC51"/>
</dbReference>
<evidence type="ECO:0000256" key="1">
    <source>
        <dbReference type="ARBA" id="ARBA00022723"/>
    </source>
</evidence>
<sequence length="283" mass="32179">MPNCIVRGCPHKTAQKDKYPNVSLHLFPNDLNAITNWLRQTAQYGDDLESVANEIHQSAKTGRHRICSVHFTEDSFVVKGAKRMLKPNAVPTIFDIQPTPVLVTAMESTPLQSHKRRRVEDDIPSTSHTIVRIVKHFITVATQTEEKIYVDASTTSKDMQLGIHKASGSDNPHSQLDIGVQTGDDSVPAEPWRIKRDHGYPVAFSTPMKSILDIDKPNPNLPGKDMQAEEESHLEGEEELFELPDSQLSSIQYRFMIQRKVLLLQKMIPHLRKKKRKFFKEVL</sequence>
<feature type="region of interest" description="Disordered" evidence="6">
    <location>
        <begin position="211"/>
        <end position="237"/>
    </location>
</feature>
<evidence type="ECO:0000256" key="6">
    <source>
        <dbReference type="SAM" id="MobiDB-lite"/>
    </source>
</evidence>
<dbReference type="GeneTree" id="ENSGT01010000228787"/>
<protein>
    <recommendedName>
        <fullName evidence="7">THAP-type domain-containing protein</fullName>
    </recommendedName>
</protein>
<dbReference type="PANTHER" id="PTHR28624:SF1">
    <property type="entry name" value="MITOCHONDRIAL POTASSIUM CHANNEL"/>
    <property type="match status" value="1"/>
</dbReference>
<keyword evidence="1" id="KW-0479">Metal-binding</keyword>
<dbReference type="GO" id="GO:0008270">
    <property type="term" value="F:zinc ion binding"/>
    <property type="evidence" value="ECO:0007669"/>
    <property type="project" value="UniProtKB-KW"/>
</dbReference>
<dbReference type="InterPro" id="IPR006612">
    <property type="entry name" value="THAP_Znf"/>
</dbReference>
<dbReference type="PROSITE" id="PS50950">
    <property type="entry name" value="ZF_THAP"/>
    <property type="match status" value="1"/>
</dbReference>
<evidence type="ECO:0000256" key="3">
    <source>
        <dbReference type="ARBA" id="ARBA00022833"/>
    </source>
</evidence>
<evidence type="ECO:0000256" key="4">
    <source>
        <dbReference type="ARBA" id="ARBA00023125"/>
    </source>
</evidence>
<name>A0A803JHF7_XENTR</name>
<dbReference type="Pfam" id="PF05485">
    <property type="entry name" value="THAP"/>
    <property type="match status" value="1"/>
</dbReference>
<dbReference type="SUPFAM" id="SSF57716">
    <property type="entry name" value="Glucocorticoid receptor-like (DNA-binding domain)"/>
    <property type="match status" value="1"/>
</dbReference>
<evidence type="ECO:0000313" key="8">
    <source>
        <dbReference type="Ensembl" id="ENSXETP00000107339"/>
    </source>
</evidence>
<dbReference type="SMART" id="SM00692">
    <property type="entry name" value="DM3"/>
    <property type="match status" value="1"/>
</dbReference>
<dbReference type="PANTHER" id="PTHR28624">
    <property type="entry name" value="COILED-COIL DOMAIN-CONTAINING PROTEIN 51"/>
    <property type="match status" value="1"/>
</dbReference>
<feature type="compositionally biased region" description="Basic and acidic residues" evidence="6">
    <location>
        <begin position="226"/>
        <end position="235"/>
    </location>
</feature>
<reference evidence="8" key="2">
    <citation type="submission" date="2021-03" db="UniProtKB">
        <authorList>
            <consortium name="Ensembl"/>
        </authorList>
    </citation>
    <scope>IDENTIFICATION</scope>
</reference>
<evidence type="ECO:0000259" key="7">
    <source>
        <dbReference type="PROSITE" id="PS50950"/>
    </source>
</evidence>
<keyword evidence="2 5" id="KW-0863">Zinc-finger</keyword>
<dbReference type="Ensembl" id="ENSXETT00000120381">
    <property type="protein sequence ID" value="ENSXETP00000107339"/>
    <property type="gene ID" value="ENSXETG00000047770"/>
</dbReference>
<keyword evidence="3" id="KW-0862">Zinc</keyword>
<evidence type="ECO:0000256" key="5">
    <source>
        <dbReference type="PROSITE-ProRule" id="PRU00309"/>
    </source>
</evidence>
<feature type="domain" description="THAP-type" evidence="7">
    <location>
        <begin position="1"/>
        <end position="94"/>
    </location>
</feature>
<dbReference type="GO" id="GO:0003677">
    <property type="term" value="F:DNA binding"/>
    <property type="evidence" value="ECO:0007669"/>
    <property type="project" value="UniProtKB-UniRule"/>
</dbReference>